<protein>
    <submittedName>
        <fullName evidence="8">Type II secretion system F family protein</fullName>
    </submittedName>
</protein>
<comment type="caution">
    <text evidence="8">The sequence shown here is derived from an EMBL/GenBank/DDBJ whole genome shotgun (WGS) entry which is preliminary data.</text>
</comment>
<comment type="subcellular location">
    <subcellularLocation>
        <location evidence="1">Cell membrane</location>
        <topology evidence="1">Multi-pass membrane protein</topology>
    </subcellularLocation>
</comment>
<feature type="transmembrane region" description="Helical" evidence="6">
    <location>
        <begin position="130"/>
        <end position="149"/>
    </location>
</feature>
<dbReference type="RefSeq" id="WP_161056952.1">
    <property type="nucleotide sequence ID" value="NZ_WWCT01000021.1"/>
</dbReference>
<organism evidence="8 9">
    <name type="scientific">Duganella levis</name>
    <dbReference type="NCBI Taxonomy" id="2692169"/>
    <lineage>
        <taxon>Bacteria</taxon>
        <taxon>Pseudomonadati</taxon>
        <taxon>Pseudomonadota</taxon>
        <taxon>Betaproteobacteria</taxon>
        <taxon>Burkholderiales</taxon>
        <taxon>Oxalobacteraceae</taxon>
        <taxon>Telluria group</taxon>
        <taxon>Duganella</taxon>
    </lineage>
</organism>
<dbReference type="InterPro" id="IPR042094">
    <property type="entry name" value="T2SS_GspF_sf"/>
</dbReference>
<dbReference type="Proteomes" id="UP000642144">
    <property type="component" value="Unassembled WGS sequence"/>
</dbReference>
<gene>
    <name evidence="8" type="ORF">GTP69_22470</name>
</gene>
<evidence type="ECO:0000256" key="4">
    <source>
        <dbReference type="ARBA" id="ARBA00022989"/>
    </source>
</evidence>
<keyword evidence="3 6" id="KW-0812">Transmembrane</keyword>
<keyword evidence="4 6" id="KW-1133">Transmembrane helix</keyword>
<dbReference type="InterPro" id="IPR018076">
    <property type="entry name" value="T2SS_GspF_dom"/>
</dbReference>
<feature type="domain" description="Type II secretion system protein GspF" evidence="7">
    <location>
        <begin position="168"/>
        <end position="293"/>
    </location>
</feature>
<dbReference type="EMBL" id="WWCT01000021">
    <property type="protein sequence ID" value="MYN29174.1"/>
    <property type="molecule type" value="Genomic_DNA"/>
</dbReference>
<sequence>MAATRIELIITTLAMLSGLAVALVAMLIARTVAAIPAEDRSYKDRPPLGFRLFWWPIHWCGHALHPFISRAPTAALPVRLRKAGLEYSISPAQFTAARLFCALAVASFSCWVLDSLGQGSTSGGFGAARYWEVGVSAALAGWIYVGIWLRDRIALRKSELHKTLPFYLDLITLCVEAGLNLQGALNQAALKGPNGTLREEINRVLRDVRNGKARADALRAMSERVQEPAVTNFITAMIQAERMGMNLGPVLRAQADQRRSERFLRAEKLAMEAPVKLLFPLIAFIFPCTFIVLFFPIVIQFMHSGL</sequence>
<evidence type="ECO:0000256" key="1">
    <source>
        <dbReference type="ARBA" id="ARBA00004651"/>
    </source>
</evidence>
<reference evidence="8 9" key="1">
    <citation type="submission" date="2019-12" db="EMBL/GenBank/DDBJ databases">
        <title>Novel species isolated from a subtropical stream in China.</title>
        <authorList>
            <person name="Lu H."/>
        </authorList>
    </citation>
    <scope>NUCLEOTIDE SEQUENCE [LARGE SCALE GENOMIC DNA]</scope>
    <source>
        <strain evidence="8 9">CY42W</strain>
    </source>
</reference>
<evidence type="ECO:0000256" key="2">
    <source>
        <dbReference type="ARBA" id="ARBA00022475"/>
    </source>
</evidence>
<keyword evidence="5 6" id="KW-0472">Membrane</keyword>
<evidence type="ECO:0000313" key="9">
    <source>
        <dbReference type="Proteomes" id="UP000642144"/>
    </source>
</evidence>
<dbReference type="Pfam" id="PF00482">
    <property type="entry name" value="T2SSF"/>
    <property type="match status" value="1"/>
</dbReference>
<feature type="transmembrane region" description="Helical" evidence="6">
    <location>
        <begin position="277"/>
        <end position="299"/>
    </location>
</feature>
<keyword evidence="9" id="KW-1185">Reference proteome</keyword>
<keyword evidence="2" id="KW-1003">Cell membrane</keyword>
<evidence type="ECO:0000256" key="3">
    <source>
        <dbReference type="ARBA" id="ARBA00022692"/>
    </source>
</evidence>
<evidence type="ECO:0000256" key="5">
    <source>
        <dbReference type="ARBA" id="ARBA00023136"/>
    </source>
</evidence>
<dbReference type="PANTHER" id="PTHR35007">
    <property type="entry name" value="INTEGRAL MEMBRANE PROTEIN-RELATED"/>
    <property type="match status" value="1"/>
</dbReference>
<evidence type="ECO:0000256" key="6">
    <source>
        <dbReference type="SAM" id="Phobius"/>
    </source>
</evidence>
<name>A0ABW9W6D0_9BURK</name>
<proteinExistence type="predicted"/>
<dbReference type="Gene3D" id="1.20.81.30">
    <property type="entry name" value="Type II secretion system (T2SS), domain F"/>
    <property type="match status" value="1"/>
</dbReference>
<dbReference type="PANTHER" id="PTHR35007:SF2">
    <property type="entry name" value="PILUS ASSEMBLE PROTEIN"/>
    <property type="match status" value="1"/>
</dbReference>
<accession>A0ABW9W6D0</accession>
<evidence type="ECO:0000259" key="7">
    <source>
        <dbReference type="Pfam" id="PF00482"/>
    </source>
</evidence>
<evidence type="ECO:0000313" key="8">
    <source>
        <dbReference type="EMBL" id="MYN29174.1"/>
    </source>
</evidence>